<feature type="binding site" evidence="6">
    <location>
        <position position="269"/>
    </location>
    <ligand>
        <name>Zn(2+)</name>
        <dbReference type="ChEBI" id="CHEBI:29105"/>
    </ligand>
</feature>
<evidence type="ECO:0000256" key="5">
    <source>
        <dbReference type="ARBA" id="ARBA00023136"/>
    </source>
</evidence>
<dbReference type="Pfam" id="PF03006">
    <property type="entry name" value="HlyIII"/>
    <property type="match status" value="1"/>
</dbReference>
<feature type="transmembrane region" description="Helical" evidence="8">
    <location>
        <begin position="170"/>
        <end position="190"/>
    </location>
</feature>
<evidence type="ECO:0000256" key="1">
    <source>
        <dbReference type="ARBA" id="ARBA00004141"/>
    </source>
</evidence>
<dbReference type="AlphaFoldDB" id="A0A8J8NKX0"/>
<reference evidence="9" key="1">
    <citation type="submission" date="2019-06" db="EMBL/GenBank/DDBJ databases">
        <authorList>
            <person name="Zheng W."/>
        </authorList>
    </citation>
    <scope>NUCLEOTIDE SEQUENCE</scope>
    <source>
        <strain evidence="9">QDHG01</strain>
    </source>
</reference>
<keyword evidence="6" id="KW-0862">Zinc</keyword>
<feature type="transmembrane region" description="Helical" evidence="8">
    <location>
        <begin position="229"/>
        <end position="249"/>
    </location>
</feature>
<feature type="binding site" evidence="6">
    <location>
        <position position="273"/>
    </location>
    <ligand>
        <name>Zn(2+)</name>
        <dbReference type="ChEBI" id="CHEBI:29105"/>
    </ligand>
</feature>
<keyword evidence="5 8" id="KW-0472">Membrane</keyword>
<dbReference type="GO" id="GO:0038023">
    <property type="term" value="F:signaling receptor activity"/>
    <property type="evidence" value="ECO:0007669"/>
    <property type="project" value="TreeGrafter"/>
</dbReference>
<proteinExistence type="inferred from homology"/>
<accession>A0A8J8NKX0</accession>
<gene>
    <name evidence="9" type="ORF">FGO68_gene1561</name>
</gene>
<dbReference type="EMBL" id="RRYP01013120">
    <property type="protein sequence ID" value="TNV76693.1"/>
    <property type="molecule type" value="Genomic_DNA"/>
</dbReference>
<evidence type="ECO:0000256" key="6">
    <source>
        <dbReference type="PIRSR" id="PIRSR604254-1"/>
    </source>
</evidence>
<keyword evidence="6" id="KW-0479">Metal-binding</keyword>
<evidence type="ECO:0000256" key="2">
    <source>
        <dbReference type="ARBA" id="ARBA00007018"/>
    </source>
</evidence>
<dbReference type="PANTHER" id="PTHR20855">
    <property type="entry name" value="ADIPOR/PROGESTIN RECEPTOR-RELATED"/>
    <property type="match status" value="1"/>
</dbReference>
<evidence type="ECO:0000256" key="4">
    <source>
        <dbReference type="ARBA" id="ARBA00022989"/>
    </source>
</evidence>
<comment type="subcellular location">
    <subcellularLocation>
        <location evidence="1">Membrane</location>
        <topology evidence="1">Multi-pass membrane protein</topology>
    </subcellularLocation>
</comment>
<feature type="transmembrane region" description="Helical" evidence="8">
    <location>
        <begin position="202"/>
        <end position="223"/>
    </location>
</feature>
<evidence type="ECO:0000256" key="8">
    <source>
        <dbReference type="SAM" id="Phobius"/>
    </source>
</evidence>
<dbReference type="PANTHER" id="PTHR20855:SF52">
    <property type="entry name" value="ADIPONECTIN RECEPTOR PROTEIN"/>
    <property type="match status" value="1"/>
</dbReference>
<dbReference type="GO" id="GO:0046872">
    <property type="term" value="F:metal ion binding"/>
    <property type="evidence" value="ECO:0007669"/>
    <property type="project" value="UniProtKB-KW"/>
</dbReference>
<keyword evidence="3 8" id="KW-0812">Transmembrane</keyword>
<dbReference type="Proteomes" id="UP000785679">
    <property type="component" value="Unassembled WGS sequence"/>
</dbReference>
<feature type="transmembrane region" description="Helical" evidence="8">
    <location>
        <begin position="102"/>
        <end position="125"/>
    </location>
</feature>
<sequence>MNDSVDIESAHHHHKGHGHTANGPTDGSRFIHSLRGVKKMKDVFYVRKRHIKHGYRAHECMTVGKCSKSLFMLHNETFNVWTHLLCGLYYIYHSEFKLQSSYIVMVVGSMACITCMVFSAIYHLYNSVNRDWYNTLLKFDLIGIGFKITGLAITLIYTGFHNFPNIGNPLAILLLLMMFSNLGFSLTPCYMDDKYSYFRATYYLVLVLSLFLVALSYTCFIATDAELHIFFTRLMVGFAYIGIGFFFYASGFPERASSNYWVQIVFQGHVWWHMLVFANGYTLYWILYDALMHVEGVYFGSATETVDFTQQ</sequence>
<dbReference type="GO" id="GO:0016020">
    <property type="term" value="C:membrane"/>
    <property type="evidence" value="ECO:0007669"/>
    <property type="project" value="UniProtKB-SubCell"/>
</dbReference>
<keyword evidence="4 8" id="KW-1133">Transmembrane helix</keyword>
<evidence type="ECO:0000313" key="9">
    <source>
        <dbReference type="EMBL" id="TNV76693.1"/>
    </source>
</evidence>
<keyword evidence="10" id="KW-1185">Reference proteome</keyword>
<feature type="region of interest" description="Disordered" evidence="7">
    <location>
        <begin position="1"/>
        <end position="29"/>
    </location>
</feature>
<dbReference type="InterPro" id="IPR004254">
    <property type="entry name" value="AdipoR/HlyIII-related"/>
</dbReference>
<feature type="binding site" evidence="6">
    <location>
        <position position="123"/>
    </location>
    <ligand>
        <name>Zn(2+)</name>
        <dbReference type="ChEBI" id="CHEBI:29105"/>
    </ligand>
</feature>
<comment type="caution">
    <text evidence="9">The sequence shown here is derived from an EMBL/GenBank/DDBJ whole genome shotgun (WGS) entry which is preliminary data.</text>
</comment>
<name>A0A8J8NKX0_HALGN</name>
<protein>
    <submittedName>
        <fullName evidence="9">Uncharacterized protein</fullName>
    </submittedName>
</protein>
<evidence type="ECO:0000256" key="7">
    <source>
        <dbReference type="SAM" id="MobiDB-lite"/>
    </source>
</evidence>
<organism evidence="9 10">
    <name type="scientific">Halteria grandinella</name>
    <dbReference type="NCBI Taxonomy" id="5974"/>
    <lineage>
        <taxon>Eukaryota</taxon>
        <taxon>Sar</taxon>
        <taxon>Alveolata</taxon>
        <taxon>Ciliophora</taxon>
        <taxon>Intramacronucleata</taxon>
        <taxon>Spirotrichea</taxon>
        <taxon>Stichotrichia</taxon>
        <taxon>Sporadotrichida</taxon>
        <taxon>Halteriidae</taxon>
        <taxon>Halteria</taxon>
    </lineage>
</organism>
<feature type="transmembrane region" description="Helical" evidence="8">
    <location>
        <begin position="270"/>
        <end position="288"/>
    </location>
</feature>
<dbReference type="OrthoDB" id="293846at2759"/>
<evidence type="ECO:0000256" key="3">
    <source>
        <dbReference type="ARBA" id="ARBA00022692"/>
    </source>
</evidence>
<evidence type="ECO:0000313" key="10">
    <source>
        <dbReference type="Proteomes" id="UP000785679"/>
    </source>
</evidence>
<comment type="similarity">
    <text evidence="2">Belongs to the ADIPOR family.</text>
</comment>
<feature type="transmembrane region" description="Helical" evidence="8">
    <location>
        <begin position="137"/>
        <end position="158"/>
    </location>
</feature>